<dbReference type="OrthoDB" id="407410at2759"/>
<dbReference type="PANTHER" id="PTHR12266:SF0">
    <property type="entry name" value="MITOCHONDRIAL SODIUM_CALCIUM EXCHANGER PROTEIN"/>
    <property type="match status" value="1"/>
</dbReference>
<feature type="transmembrane region" description="Helical" evidence="7">
    <location>
        <begin position="40"/>
        <end position="59"/>
    </location>
</feature>
<feature type="compositionally biased region" description="Acidic residues" evidence="6">
    <location>
        <begin position="266"/>
        <end position="283"/>
    </location>
</feature>
<feature type="transmembrane region" description="Helical" evidence="7">
    <location>
        <begin position="174"/>
        <end position="194"/>
    </location>
</feature>
<keyword evidence="5 7" id="KW-0472">Membrane</keyword>
<feature type="transmembrane region" description="Helical" evidence="7">
    <location>
        <begin position="642"/>
        <end position="668"/>
    </location>
</feature>
<evidence type="ECO:0000256" key="2">
    <source>
        <dbReference type="ARBA" id="ARBA00022448"/>
    </source>
</evidence>
<sequence length="738" mass="79534">MADGSSGGCAWRQPEDGAGPDVGPLGLDYLYMYHCGFKEIGWLFFPCLLAWGCFVTYLMGHTADAYFSPTLATLSDKLKLTYDVAGVTFLALGNGAPDVFSSIAAFSSSDPSVVLVGVCEILGAAVFVTSIVVGAVALLHPATVRPQAFARDIFFQVLANILLTASALYGRVTWGLGLVYIALYATYVLVVLYLDRARKRAMAASSLFLNVNGDEGRECGASLEGGAGASGVTSAFWFTPSDISEFHRATETASVHKLTHDFLLLEEDEVSSESESEGEEEGGEAPRMEEGQEERSERKRRRNQNLEAGRHPFTHSLISEYFIDEGGSEARACLDGKDLLASSPPSAPTSEEGRSRQPLSSRTTPSPSSRHSPHSRSSGKTADVSSSTKRSFAPFSTALGKEEAYRVSAPSLNENSLPLASTSPSTGQKVRVFRPPCSPSFPVHRHRRHNSVWDNMYWHQWRLRRALLREVHASQFLVQSLPKKVFSLLHFPFLLARNLTIPLVEEEAWSRRYASLCAVFAPLFLLQASGNLTATVGQGAFPVPLIVLAVGVAGAIFIRQTTHVSRPPTAHPYVLALAVTGFVMCSAWIYAIAAELVAVVTALGTLLSLPPSLLGLTLLAWGNSAGDLIANMAVARAGLGDMAIAGCFAGPTFNLLMGLGCSFLWKVFRTGPFSLNFDDSAYISLSFLYLALGTNLVVGYCSGFRVGKGLAWPLIILYVTYTLLQVLLIGKGLRKGDA</sequence>
<evidence type="ECO:0000313" key="9">
    <source>
        <dbReference type="EMBL" id="TFJ81975.1"/>
    </source>
</evidence>
<dbReference type="EMBL" id="SDOX01000121">
    <property type="protein sequence ID" value="TFJ81975.1"/>
    <property type="molecule type" value="Genomic_DNA"/>
</dbReference>
<dbReference type="InterPro" id="IPR004837">
    <property type="entry name" value="NaCa_Exmemb"/>
</dbReference>
<comment type="subcellular location">
    <subcellularLocation>
        <location evidence="1">Membrane</location>
        <topology evidence="1">Multi-pass membrane protein</topology>
    </subcellularLocation>
</comment>
<keyword evidence="3 7" id="KW-0812">Transmembrane</keyword>
<accession>A0A4D9CWX1</accession>
<feature type="domain" description="Sodium/calcium exchanger membrane region" evidence="8">
    <location>
        <begin position="578"/>
        <end position="726"/>
    </location>
</feature>
<evidence type="ECO:0000256" key="3">
    <source>
        <dbReference type="ARBA" id="ARBA00022692"/>
    </source>
</evidence>
<comment type="caution">
    <text evidence="9">The sequence shown here is derived from an EMBL/GenBank/DDBJ whole genome shotgun (WGS) entry which is preliminary data.</text>
</comment>
<feature type="domain" description="Sodium/calcium exchanger membrane region" evidence="8">
    <location>
        <begin position="50"/>
        <end position="192"/>
    </location>
</feature>
<dbReference type="GO" id="GO:0008324">
    <property type="term" value="F:monoatomic cation transmembrane transporter activity"/>
    <property type="evidence" value="ECO:0007669"/>
    <property type="project" value="TreeGrafter"/>
</dbReference>
<feature type="compositionally biased region" description="Low complexity" evidence="6">
    <location>
        <begin position="356"/>
        <end position="378"/>
    </location>
</feature>
<feature type="transmembrane region" description="Helical" evidence="7">
    <location>
        <begin position="540"/>
        <end position="558"/>
    </location>
</feature>
<evidence type="ECO:0000256" key="6">
    <source>
        <dbReference type="SAM" id="MobiDB-lite"/>
    </source>
</evidence>
<evidence type="ECO:0000313" key="10">
    <source>
        <dbReference type="Proteomes" id="UP000355283"/>
    </source>
</evidence>
<feature type="transmembrane region" description="Helical" evidence="7">
    <location>
        <begin position="112"/>
        <end position="137"/>
    </location>
</feature>
<feature type="region of interest" description="Disordered" evidence="6">
    <location>
        <begin position="338"/>
        <end position="390"/>
    </location>
</feature>
<dbReference type="InterPro" id="IPR051359">
    <property type="entry name" value="CaCA_antiporter"/>
</dbReference>
<dbReference type="Proteomes" id="UP000355283">
    <property type="component" value="Unassembled WGS sequence"/>
</dbReference>
<keyword evidence="4 7" id="KW-1133">Transmembrane helix</keyword>
<name>A0A4D9CWX1_9STRA</name>
<dbReference type="Pfam" id="PF01699">
    <property type="entry name" value="Na_Ca_ex"/>
    <property type="match status" value="2"/>
</dbReference>
<feature type="region of interest" description="Disordered" evidence="6">
    <location>
        <begin position="266"/>
        <end position="308"/>
    </location>
</feature>
<keyword evidence="2" id="KW-0813">Transport</keyword>
<feature type="transmembrane region" description="Helical" evidence="7">
    <location>
        <begin position="710"/>
        <end position="730"/>
    </location>
</feature>
<evidence type="ECO:0000256" key="1">
    <source>
        <dbReference type="ARBA" id="ARBA00004141"/>
    </source>
</evidence>
<protein>
    <recommendedName>
        <fullName evidence="8">Sodium/calcium exchanger membrane region domain-containing protein</fullName>
    </recommendedName>
</protein>
<gene>
    <name evidence="9" type="ORF">NSK_006643</name>
</gene>
<feature type="transmembrane region" description="Helical" evidence="7">
    <location>
        <begin position="80"/>
        <end position="106"/>
    </location>
</feature>
<dbReference type="PANTHER" id="PTHR12266">
    <property type="entry name" value="NA+/CA2+ K+ INDEPENDENT EXCHANGER"/>
    <property type="match status" value="1"/>
</dbReference>
<keyword evidence="10" id="KW-1185">Reference proteome</keyword>
<dbReference type="Gene3D" id="1.20.1420.30">
    <property type="entry name" value="NCX, central ion-binding region"/>
    <property type="match status" value="2"/>
</dbReference>
<proteinExistence type="predicted"/>
<feature type="transmembrane region" description="Helical" evidence="7">
    <location>
        <begin position="570"/>
        <end position="590"/>
    </location>
</feature>
<feature type="compositionally biased region" description="Basic and acidic residues" evidence="6">
    <location>
        <begin position="284"/>
        <end position="297"/>
    </location>
</feature>
<evidence type="ECO:0000259" key="8">
    <source>
        <dbReference type="Pfam" id="PF01699"/>
    </source>
</evidence>
<evidence type="ECO:0000256" key="7">
    <source>
        <dbReference type="SAM" id="Phobius"/>
    </source>
</evidence>
<feature type="transmembrane region" description="Helical" evidence="7">
    <location>
        <begin position="680"/>
        <end position="698"/>
    </location>
</feature>
<evidence type="ECO:0000256" key="5">
    <source>
        <dbReference type="ARBA" id="ARBA00023136"/>
    </source>
</evidence>
<feature type="compositionally biased region" description="Polar residues" evidence="6">
    <location>
        <begin position="379"/>
        <end position="390"/>
    </location>
</feature>
<feature type="transmembrane region" description="Helical" evidence="7">
    <location>
        <begin position="513"/>
        <end position="534"/>
    </location>
</feature>
<reference evidence="9 10" key="1">
    <citation type="submission" date="2019-01" db="EMBL/GenBank/DDBJ databases">
        <title>Nuclear Genome Assembly of the Microalgal Biofuel strain Nannochloropsis salina CCMP1776.</title>
        <authorList>
            <person name="Hovde B."/>
        </authorList>
    </citation>
    <scope>NUCLEOTIDE SEQUENCE [LARGE SCALE GENOMIC DNA]</scope>
    <source>
        <strain evidence="9 10">CCMP1776</strain>
    </source>
</reference>
<organism evidence="9 10">
    <name type="scientific">Nannochloropsis salina CCMP1776</name>
    <dbReference type="NCBI Taxonomy" id="1027361"/>
    <lineage>
        <taxon>Eukaryota</taxon>
        <taxon>Sar</taxon>
        <taxon>Stramenopiles</taxon>
        <taxon>Ochrophyta</taxon>
        <taxon>Eustigmatophyceae</taxon>
        <taxon>Eustigmatales</taxon>
        <taxon>Monodopsidaceae</taxon>
        <taxon>Microchloropsis</taxon>
        <taxon>Microchloropsis salina</taxon>
    </lineage>
</organism>
<dbReference type="InterPro" id="IPR044880">
    <property type="entry name" value="NCX_ion-bd_dom_sf"/>
</dbReference>
<dbReference type="GO" id="GO:0016020">
    <property type="term" value="C:membrane"/>
    <property type="evidence" value="ECO:0007669"/>
    <property type="project" value="UniProtKB-SubCell"/>
</dbReference>
<feature type="transmembrane region" description="Helical" evidence="7">
    <location>
        <begin position="596"/>
        <end position="621"/>
    </location>
</feature>
<evidence type="ECO:0000256" key="4">
    <source>
        <dbReference type="ARBA" id="ARBA00022989"/>
    </source>
</evidence>
<dbReference type="AlphaFoldDB" id="A0A4D9CWX1"/>